<proteinExistence type="predicted"/>
<reference evidence="1" key="1">
    <citation type="journal article" date="2020" name="Nature">
        <title>Giant virus diversity and host interactions through global metagenomics.</title>
        <authorList>
            <person name="Schulz F."/>
            <person name="Roux S."/>
            <person name="Paez-Espino D."/>
            <person name="Jungbluth S."/>
            <person name="Walsh D.A."/>
            <person name="Denef V.J."/>
            <person name="McMahon K.D."/>
            <person name="Konstantinidis K.T."/>
            <person name="Eloe-Fadrosh E.A."/>
            <person name="Kyrpides N.C."/>
            <person name="Woyke T."/>
        </authorList>
    </citation>
    <scope>NUCLEOTIDE SEQUENCE</scope>
    <source>
        <strain evidence="1">GVMAG-M-3300023179-91</strain>
    </source>
</reference>
<dbReference type="InterPro" id="IPR036236">
    <property type="entry name" value="Znf_C2H2_sf"/>
</dbReference>
<name>A0A6C0HCX9_9ZZZZ</name>
<organism evidence="1">
    <name type="scientific">viral metagenome</name>
    <dbReference type="NCBI Taxonomy" id="1070528"/>
    <lineage>
        <taxon>unclassified sequences</taxon>
        <taxon>metagenomes</taxon>
        <taxon>organismal metagenomes</taxon>
    </lineage>
</organism>
<evidence type="ECO:0000313" key="1">
    <source>
        <dbReference type="EMBL" id="QHT78438.1"/>
    </source>
</evidence>
<dbReference type="SUPFAM" id="SSF57667">
    <property type="entry name" value="beta-beta-alpha zinc fingers"/>
    <property type="match status" value="1"/>
</dbReference>
<dbReference type="EMBL" id="MN739931">
    <property type="protein sequence ID" value="QHT78438.1"/>
    <property type="molecule type" value="Genomic_DNA"/>
</dbReference>
<dbReference type="AlphaFoldDB" id="A0A6C0HCX9"/>
<sequence>MEANFLSPIFPKFFCEKCDITTNNKKDFVRHILTAKHKRLIMANELPIGKEHYCKCGKSYKHMSSLCKHRNNCKFIIPENKNDLTKDELIKQLITQNQQLIFENKEFKNFMFEQSNKMFEQNNKLIELASKPSSINNNSNNNNKQFNLNLFLNEKCKNAMNMSEFIDSIQIEDEDFENIGKLGYIQGITNIFIKGLKELDETVRPMHCNDIKRETLYIKDNDVWDKDDNKQKIRNAIALIAHKNFKYIPIWRDANPSSFDVTTKKNDLYMRIAHQVTTAITPDDESGINKIIRNVANNVVINKEIL</sequence>
<accession>A0A6C0HCX9</accession>
<protein>
    <recommendedName>
        <fullName evidence="2">C2H2-type domain-containing protein</fullName>
    </recommendedName>
</protein>
<evidence type="ECO:0008006" key="2">
    <source>
        <dbReference type="Google" id="ProtNLM"/>
    </source>
</evidence>